<sequence length="631" mass="71619">MSRREEQLAALWVAKALAPDPQLTVSEWADQHRVLPPSVAWPGPWRTSRTPYLREPMDRMSVSDPTGEVVLVLAAQLGKSEVINNALGYMAGQIGSPALLVLPTDHVADSYSKRRIHQLIKRTPMLQRQLLPGETLQEKLFSHGGQILIRGAQTPSKLAELTVRLTAEDEVDRFPQDVQGEGDPSSLLKARKRTFGERAKHLRASTPTEKVTSAIWAALLASDHREYMLPCPECGHWQDLCWERMRWDAQDPGIELGRLEQPPVLICQSCKAEIREQTKAWWYDPRQPQGEWVPRHPGRAVKGYHLGGFYAPLGWLRWDHIVLDYLDSEGDLTARKTWTNTVLALPWEEEGGEVATWEELLARARATGHRRGEVPAGGLVVTLAADVQGDRIEWELVAWGERMESWSVDYGVIWGDPRTLQVEDEESPWLQLEGLWQVPVPLEGGGVLRPELTLVDSSAYTQTVYGWVRRQGSKRVRAIKGSSVQASAVTSRPSLVDVSWRGRSIRRGVKLWNIGVNVIKEELISWLKLQPADDGQHNPAGYCHFPADYEEEYFLGLTAEELRTTQDKRGVIKREWWKIRPRNEPWDLRVYNRAAASMLGLDRWTAKRWAAWRQRVEEQAGSGEAEELSDD</sequence>
<dbReference type="InterPro" id="IPR008866">
    <property type="entry name" value="Phage_lambda_GpA-like"/>
</dbReference>
<evidence type="ECO:0000313" key="3">
    <source>
        <dbReference type="EMBL" id="TGH25588.1"/>
    </source>
</evidence>
<evidence type="ECO:0000313" key="4">
    <source>
        <dbReference type="Proteomes" id="UP000315454"/>
    </source>
</evidence>
<feature type="domain" description="Terminase large subunit GpA endonuclease" evidence="2">
    <location>
        <begin position="302"/>
        <end position="603"/>
    </location>
</feature>
<accession>A0A524RUS2</accession>
<dbReference type="Pfam" id="PF20454">
    <property type="entry name" value="GpA_nuclease"/>
    <property type="match status" value="1"/>
</dbReference>
<dbReference type="GO" id="GO:0004519">
    <property type="term" value="F:endonuclease activity"/>
    <property type="evidence" value="ECO:0007669"/>
    <property type="project" value="InterPro"/>
</dbReference>
<dbReference type="EMBL" id="SRMN01000029">
    <property type="protein sequence ID" value="TGH25588.1"/>
    <property type="molecule type" value="Genomic_DNA"/>
</dbReference>
<evidence type="ECO:0000259" key="2">
    <source>
        <dbReference type="Pfam" id="PF20454"/>
    </source>
</evidence>
<name>A0A524RUS2_9CHRO</name>
<proteinExistence type="inferred from homology"/>
<dbReference type="HAMAP" id="MF_04144">
    <property type="entry name" value="TERL_LAMBDA"/>
    <property type="match status" value="1"/>
</dbReference>
<protein>
    <submittedName>
        <fullName evidence="3">Phage terminase large subunit family protein</fullName>
    </submittedName>
</protein>
<reference evidence="3 4" key="1">
    <citation type="journal article" date="2019" name="mSystems">
        <title>Life at home and on the roam: Genomic adaptions reflect the dual lifestyle of an intracellular, facultative symbiont.</title>
        <authorList>
            <person name="Burgsdorf I."/>
        </authorList>
    </citation>
    <scope>NUCLEOTIDE SEQUENCE [LARGE SCALE GENOMIC DNA]</scope>
    <source>
        <strain evidence="3">277cI</strain>
    </source>
</reference>
<dbReference type="InterPro" id="IPR046454">
    <property type="entry name" value="GpA_endonuclease"/>
</dbReference>
<dbReference type="GO" id="GO:0005524">
    <property type="term" value="F:ATP binding"/>
    <property type="evidence" value="ECO:0007669"/>
    <property type="project" value="InterPro"/>
</dbReference>
<organism evidence="3 4">
    <name type="scientific">Aphanocapsa feldmannii 277cI</name>
    <dbReference type="NCBI Taxonomy" id="2507554"/>
    <lineage>
        <taxon>Bacteria</taxon>
        <taxon>Bacillati</taxon>
        <taxon>Cyanobacteriota</taxon>
        <taxon>Cyanophyceae</taxon>
        <taxon>Oscillatoriophycideae</taxon>
        <taxon>Chroococcales</taxon>
        <taxon>Microcystaceae</taxon>
        <taxon>Aphanocapsa</taxon>
    </lineage>
</organism>
<evidence type="ECO:0000259" key="1">
    <source>
        <dbReference type="Pfam" id="PF05876"/>
    </source>
</evidence>
<dbReference type="GO" id="GO:0016887">
    <property type="term" value="F:ATP hydrolysis activity"/>
    <property type="evidence" value="ECO:0007669"/>
    <property type="project" value="InterPro"/>
</dbReference>
<dbReference type="Pfam" id="PF05876">
    <property type="entry name" value="GpA_ATPase"/>
    <property type="match status" value="1"/>
</dbReference>
<comment type="caution">
    <text evidence="3">The sequence shown here is derived from an EMBL/GenBank/DDBJ whole genome shotgun (WGS) entry which is preliminary data.</text>
</comment>
<feature type="domain" description="Phage terminase large subunit GpA ATPase" evidence="1">
    <location>
        <begin position="41"/>
        <end position="292"/>
    </location>
</feature>
<dbReference type="Proteomes" id="UP000315454">
    <property type="component" value="Unassembled WGS sequence"/>
</dbReference>
<dbReference type="InterPro" id="IPR046453">
    <property type="entry name" value="GpA_ATPase"/>
</dbReference>
<dbReference type="AlphaFoldDB" id="A0A524RUS2"/>
<gene>
    <name evidence="3" type="ORF">ERJ68_02585</name>
</gene>